<evidence type="ECO:0000313" key="13">
    <source>
        <dbReference type="Proteomes" id="UP000440820"/>
    </source>
</evidence>
<dbReference type="EMBL" id="CP047044">
    <property type="protein sequence ID" value="QHA19812.1"/>
    <property type="molecule type" value="Genomic_DNA"/>
</dbReference>
<keyword evidence="1" id="KW-0812">Transmembrane</keyword>
<dbReference type="EMBL" id="NUSY01000032">
    <property type="protein sequence ID" value="PHE09589.1"/>
    <property type="molecule type" value="Genomic_DNA"/>
</dbReference>
<keyword evidence="1" id="KW-1133">Transmembrane helix</keyword>
<reference evidence="7 13" key="3">
    <citation type="submission" date="2019-12" db="EMBL/GenBank/DDBJ databases">
        <title>Bacillus toyonensis BV-17 genome.</title>
        <authorList>
            <person name="Chen J."/>
        </authorList>
    </citation>
    <scope>NUCLEOTIDE SEQUENCE [LARGE SCALE GENOMIC DNA]</scope>
    <source>
        <strain evidence="7 13">BV-17</strain>
    </source>
</reference>
<dbReference type="Proteomes" id="UP000224044">
    <property type="component" value="Unassembled WGS sequence"/>
</dbReference>
<accession>A0A2C3WAW3</accession>
<evidence type="ECO:0000313" key="2">
    <source>
        <dbReference type="EMBL" id="PEN52173.1"/>
    </source>
</evidence>
<feature type="transmembrane region" description="Helical" evidence="1">
    <location>
        <begin position="12"/>
        <end position="34"/>
    </location>
</feature>
<evidence type="ECO:0000313" key="7">
    <source>
        <dbReference type="EMBL" id="QHA19812.1"/>
    </source>
</evidence>
<dbReference type="Proteomes" id="UP000220934">
    <property type="component" value="Unassembled WGS sequence"/>
</dbReference>
<keyword evidence="13" id="KW-1185">Reference proteome</keyword>
<evidence type="ECO:0000313" key="8">
    <source>
        <dbReference type="Proteomes" id="UP000220078"/>
    </source>
</evidence>
<protein>
    <recommendedName>
        <fullName evidence="14">Group-specific protein</fullName>
    </recommendedName>
</protein>
<dbReference type="Proteomes" id="UP000225320">
    <property type="component" value="Unassembled WGS sequence"/>
</dbReference>
<name>A0A2C3WAW3_9BACI</name>
<feature type="transmembrane region" description="Helical" evidence="1">
    <location>
        <begin position="46"/>
        <end position="64"/>
    </location>
</feature>
<evidence type="ECO:0000313" key="11">
    <source>
        <dbReference type="Proteomes" id="UP000224044"/>
    </source>
</evidence>
<keyword evidence="1" id="KW-0472">Membrane</keyword>
<organism evidence="6 11">
    <name type="scientific">Bacillus toyonensis</name>
    <dbReference type="NCBI Taxonomy" id="155322"/>
    <lineage>
        <taxon>Bacteria</taxon>
        <taxon>Bacillati</taxon>
        <taxon>Bacillota</taxon>
        <taxon>Bacilli</taxon>
        <taxon>Bacillales</taxon>
        <taxon>Bacillaceae</taxon>
        <taxon>Bacillus</taxon>
        <taxon>Bacillus cereus group</taxon>
    </lineage>
</organism>
<evidence type="ECO:0000313" key="10">
    <source>
        <dbReference type="Proteomes" id="UP000220934"/>
    </source>
</evidence>
<dbReference type="Proteomes" id="UP000220078">
    <property type="component" value="Unassembled WGS sequence"/>
</dbReference>
<evidence type="ECO:0000313" key="9">
    <source>
        <dbReference type="Proteomes" id="UP000220841"/>
    </source>
</evidence>
<reference evidence="9 11" key="1">
    <citation type="submission" date="2017-09" db="EMBL/GenBank/DDBJ databases">
        <title>Large-scale bioinformatics analysis of Bacillus genomes uncovers conserved roles of natural products in bacterial physiology.</title>
        <authorList>
            <consortium name="Agbiome Team Llc"/>
            <person name="Bleich R.M."/>
            <person name="Grubbs K.J."/>
            <person name="Santa Maria K.C."/>
            <person name="Allen S.E."/>
            <person name="Farag S."/>
            <person name="Shank E.A."/>
            <person name="Bowers A."/>
        </authorList>
    </citation>
    <scope>NUCLEOTIDE SEQUENCE [LARGE SCALE GENOMIC DNA]</scope>
    <source>
        <strain evidence="4 9">AFS021349</strain>
        <strain evidence="6 11">AFS042148</strain>
        <strain evidence="5 12">AFS094862</strain>
    </source>
</reference>
<evidence type="ECO:0000313" key="3">
    <source>
        <dbReference type="EMBL" id="PEN91543.1"/>
    </source>
</evidence>
<dbReference type="EMBL" id="NUAJ01000022">
    <property type="protein sequence ID" value="PEN52173.1"/>
    <property type="molecule type" value="Genomic_DNA"/>
</dbReference>
<evidence type="ECO:0000313" key="12">
    <source>
        <dbReference type="Proteomes" id="UP000225320"/>
    </source>
</evidence>
<dbReference type="RefSeq" id="WP_000503083.1">
    <property type="nucleotide sequence ID" value="NZ_CP036014.1"/>
</dbReference>
<reference evidence="8 10" key="2">
    <citation type="submission" date="2017-09" db="EMBL/GenBank/DDBJ databases">
        <title>Large-scale bioinformatics analysis of Bacillus genomes uncovers conserved roles of natural products in bacterial physiology.</title>
        <authorList>
            <consortium name="Agbiome Team Llc"/>
            <person name="Bleich R.M."/>
            <person name="Kirk G.J."/>
            <person name="Santa Maria K.C."/>
            <person name="Allen S.E."/>
            <person name="Farag S."/>
            <person name="Shank E.A."/>
            <person name="Bowers A."/>
        </authorList>
    </citation>
    <scope>NUCLEOTIDE SEQUENCE [LARGE SCALE GENOMIC DNA]</scope>
    <source>
        <strain evidence="3 8">AFS027629</strain>
        <strain evidence="2 10">AFS027958</strain>
    </source>
</reference>
<dbReference type="Proteomes" id="UP000440820">
    <property type="component" value="Chromosome"/>
</dbReference>
<dbReference type="Proteomes" id="UP000220841">
    <property type="component" value="Unassembled WGS sequence"/>
</dbReference>
<evidence type="ECO:0000313" key="6">
    <source>
        <dbReference type="EMBL" id="PHE09589.1"/>
    </source>
</evidence>
<accession>A0A1D3PNS0</accession>
<evidence type="ECO:0000313" key="5">
    <source>
        <dbReference type="EMBL" id="PGG93491.1"/>
    </source>
</evidence>
<dbReference type="EMBL" id="NUAP01000010">
    <property type="protein sequence ID" value="PEN91543.1"/>
    <property type="molecule type" value="Genomic_DNA"/>
</dbReference>
<dbReference type="EMBL" id="NVOI01000024">
    <property type="protein sequence ID" value="PGG93491.1"/>
    <property type="molecule type" value="Genomic_DNA"/>
</dbReference>
<dbReference type="AlphaFoldDB" id="A0A2C3WAW3"/>
<evidence type="ECO:0000256" key="1">
    <source>
        <dbReference type="SAM" id="Phobius"/>
    </source>
</evidence>
<gene>
    <name evidence="3" type="ORF">CN551_03230</name>
    <name evidence="4" type="ORF">CN585_04855</name>
    <name evidence="2" type="ORF">CN596_19230</name>
    <name evidence="6" type="ORF">COF62_20375</name>
    <name evidence="5" type="ORF">CON73_06225</name>
    <name evidence="7" type="ORF">GPA05_23155</name>
</gene>
<evidence type="ECO:0000313" key="4">
    <source>
        <dbReference type="EMBL" id="PEQ09289.1"/>
    </source>
</evidence>
<dbReference type="EMBL" id="NUBY01000013">
    <property type="protein sequence ID" value="PEQ09289.1"/>
    <property type="molecule type" value="Genomic_DNA"/>
</dbReference>
<feature type="transmembrane region" description="Helical" evidence="1">
    <location>
        <begin position="71"/>
        <end position="91"/>
    </location>
</feature>
<evidence type="ECO:0008006" key="14">
    <source>
        <dbReference type="Google" id="ProtNLM"/>
    </source>
</evidence>
<sequence>MGDVRKNIKSNKALKIGTNIILILLIIGAIQMFYDKDYTNDHLGGLFLVAFWMVRSMFGITISVKEGDKKSVFIDLGLVLFSFYLLFYYSMKFFF</sequence>
<proteinExistence type="predicted"/>